<dbReference type="Pfam" id="PF12833">
    <property type="entry name" value="HTH_18"/>
    <property type="match status" value="1"/>
</dbReference>
<accession>A0ABW5S0X5</accession>
<dbReference type="SUPFAM" id="SSF46689">
    <property type="entry name" value="Homeodomain-like"/>
    <property type="match status" value="2"/>
</dbReference>
<evidence type="ECO:0000313" key="5">
    <source>
        <dbReference type="EMBL" id="MFD2693138.1"/>
    </source>
</evidence>
<dbReference type="SMART" id="SM00342">
    <property type="entry name" value="HTH_ARAC"/>
    <property type="match status" value="1"/>
</dbReference>
<protein>
    <submittedName>
        <fullName evidence="5">Helix-turn-helix transcriptional regulator</fullName>
    </submittedName>
</protein>
<keyword evidence="1" id="KW-0805">Transcription regulation</keyword>
<keyword evidence="2" id="KW-0238">DNA-binding</keyword>
<dbReference type="RefSeq" id="WP_253058442.1">
    <property type="nucleotide sequence ID" value="NZ_JAMXWM010000002.1"/>
</dbReference>
<proteinExistence type="predicted"/>
<evidence type="ECO:0000256" key="3">
    <source>
        <dbReference type="ARBA" id="ARBA00023163"/>
    </source>
</evidence>
<evidence type="ECO:0000259" key="4">
    <source>
        <dbReference type="PROSITE" id="PS01124"/>
    </source>
</evidence>
<keyword evidence="3" id="KW-0804">Transcription</keyword>
<dbReference type="PANTHER" id="PTHR43280">
    <property type="entry name" value="ARAC-FAMILY TRANSCRIPTIONAL REGULATOR"/>
    <property type="match status" value="1"/>
</dbReference>
<dbReference type="PROSITE" id="PS00041">
    <property type="entry name" value="HTH_ARAC_FAMILY_1"/>
    <property type="match status" value="1"/>
</dbReference>
<dbReference type="SUPFAM" id="SSF51215">
    <property type="entry name" value="Regulatory protein AraC"/>
    <property type="match status" value="1"/>
</dbReference>
<evidence type="ECO:0000313" key="6">
    <source>
        <dbReference type="Proteomes" id="UP001597399"/>
    </source>
</evidence>
<sequence length="328" mass="37437">MYKIDAIDPPIYIWSGEFINDDGHSWQHRAMALDHNFELIIATSGTISLIANGTQYSLYEGECLLLPPFTQITGDTPSTVAFTIDWLHFLAKGQPASETDPEYLKGLQDITAHVTPTSINHLIYLPTKFMLHNKHYIFQLFRQLLTMSTVKSYSGRKNDFMTSLLLTELSNDFLNTQSLLHAKNPSNVEYIAEWVRVHLADNPTVASIADQFELNPTYLSRKFRNEYGIGIKSYILEQKIIYARYLLSTTILPINDVAEQSFFESPKHFMRSFKQHVGVTPTTYRHLYSNTHMNSTSVDPISPIPSELGTPALRRLLNDIFSNHETLT</sequence>
<dbReference type="PROSITE" id="PS01124">
    <property type="entry name" value="HTH_ARAC_FAMILY_2"/>
    <property type="match status" value="1"/>
</dbReference>
<dbReference type="Gene3D" id="1.10.10.60">
    <property type="entry name" value="Homeodomain-like"/>
    <property type="match status" value="2"/>
</dbReference>
<dbReference type="InterPro" id="IPR037923">
    <property type="entry name" value="HTH-like"/>
</dbReference>
<reference evidence="6" key="1">
    <citation type="journal article" date="2019" name="Int. J. Syst. Evol. Microbiol.">
        <title>The Global Catalogue of Microorganisms (GCM) 10K type strain sequencing project: providing services to taxonomists for standard genome sequencing and annotation.</title>
        <authorList>
            <consortium name="The Broad Institute Genomics Platform"/>
            <consortium name="The Broad Institute Genome Sequencing Center for Infectious Disease"/>
            <person name="Wu L."/>
            <person name="Ma J."/>
        </authorList>
    </citation>
    <scope>NUCLEOTIDE SEQUENCE [LARGE SCALE GENOMIC DNA]</scope>
    <source>
        <strain evidence="6">TISTR 2466</strain>
    </source>
</reference>
<organism evidence="5 6">
    <name type="scientific">Sporolactobacillus shoreicorticis</name>
    <dbReference type="NCBI Taxonomy" id="1923877"/>
    <lineage>
        <taxon>Bacteria</taxon>
        <taxon>Bacillati</taxon>
        <taxon>Bacillota</taxon>
        <taxon>Bacilli</taxon>
        <taxon>Bacillales</taxon>
        <taxon>Sporolactobacillaceae</taxon>
        <taxon>Sporolactobacillus</taxon>
    </lineage>
</organism>
<evidence type="ECO:0000256" key="2">
    <source>
        <dbReference type="ARBA" id="ARBA00023125"/>
    </source>
</evidence>
<dbReference type="InterPro" id="IPR018060">
    <property type="entry name" value="HTH_AraC"/>
</dbReference>
<evidence type="ECO:0000256" key="1">
    <source>
        <dbReference type="ARBA" id="ARBA00023015"/>
    </source>
</evidence>
<dbReference type="InterPro" id="IPR018062">
    <property type="entry name" value="HTH_AraC-typ_CS"/>
</dbReference>
<comment type="caution">
    <text evidence="5">The sequence shown here is derived from an EMBL/GenBank/DDBJ whole genome shotgun (WGS) entry which is preliminary data.</text>
</comment>
<dbReference type="Proteomes" id="UP001597399">
    <property type="component" value="Unassembled WGS sequence"/>
</dbReference>
<gene>
    <name evidence="5" type="ORF">ACFSUE_05765</name>
</gene>
<name>A0ABW5S0X5_9BACL</name>
<keyword evidence="6" id="KW-1185">Reference proteome</keyword>
<dbReference type="EMBL" id="JBHUMQ010000015">
    <property type="protein sequence ID" value="MFD2693138.1"/>
    <property type="molecule type" value="Genomic_DNA"/>
</dbReference>
<dbReference type="InterPro" id="IPR009057">
    <property type="entry name" value="Homeodomain-like_sf"/>
</dbReference>
<dbReference type="PANTHER" id="PTHR43280:SF2">
    <property type="entry name" value="HTH-TYPE TRANSCRIPTIONAL REGULATOR EXSA"/>
    <property type="match status" value="1"/>
</dbReference>
<feature type="domain" description="HTH araC/xylS-type" evidence="4">
    <location>
        <begin position="189"/>
        <end position="287"/>
    </location>
</feature>